<dbReference type="AlphaFoldDB" id="A0A1E1M2Z0"/>
<gene>
    <name evidence="1" type="ORF">RSE6_03519</name>
</gene>
<proteinExistence type="predicted"/>
<reference evidence="2" key="1">
    <citation type="submission" date="2016-03" db="EMBL/GenBank/DDBJ databases">
        <authorList>
            <person name="Guldener U."/>
        </authorList>
    </citation>
    <scope>NUCLEOTIDE SEQUENCE [LARGE SCALE GENOMIC DNA]</scope>
</reference>
<evidence type="ECO:0000313" key="2">
    <source>
        <dbReference type="Proteomes" id="UP000177625"/>
    </source>
</evidence>
<keyword evidence="2" id="KW-1185">Reference proteome</keyword>
<organism evidence="1 2">
    <name type="scientific">Rhynchosporium secalis</name>
    <name type="common">Barley scald fungus</name>
    <dbReference type="NCBI Taxonomy" id="38038"/>
    <lineage>
        <taxon>Eukaryota</taxon>
        <taxon>Fungi</taxon>
        <taxon>Dikarya</taxon>
        <taxon>Ascomycota</taxon>
        <taxon>Pezizomycotina</taxon>
        <taxon>Leotiomycetes</taxon>
        <taxon>Helotiales</taxon>
        <taxon>Ploettnerulaceae</taxon>
        <taxon>Rhynchosporium</taxon>
    </lineage>
</organism>
<evidence type="ECO:0000313" key="1">
    <source>
        <dbReference type="EMBL" id="CZT43474.1"/>
    </source>
</evidence>
<dbReference type="EMBL" id="FJVC01000131">
    <property type="protein sequence ID" value="CZT43474.1"/>
    <property type="molecule type" value="Genomic_DNA"/>
</dbReference>
<accession>A0A1E1M2Z0</accession>
<sequence length="84" mass="9245">MIDRKKGEKEQGVLYTGSISAPFPPEYGAVDVRVGSGLGWEVYLAQWRGRVKFNLGKTIEVNVPEEQTESAHPASYGDCTLSEN</sequence>
<dbReference type="Proteomes" id="UP000177625">
    <property type="component" value="Unassembled WGS sequence"/>
</dbReference>
<name>A0A1E1M2Z0_RHYSE</name>
<protein>
    <submittedName>
        <fullName evidence="1">Uncharacterized protein</fullName>
    </submittedName>
</protein>